<proteinExistence type="predicted"/>
<keyword evidence="2" id="KW-1185">Reference proteome</keyword>
<organism evidence="1 2">
    <name type="scientific">Centaurea solstitialis</name>
    <name type="common">yellow star-thistle</name>
    <dbReference type="NCBI Taxonomy" id="347529"/>
    <lineage>
        <taxon>Eukaryota</taxon>
        <taxon>Viridiplantae</taxon>
        <taxon>Streptophyta</taxon>
        <taxon>Embryophyta</taxon>
        <taxon>Tracheophyta</taxon>
        <taxon>Spermatophyta</taxon>
        <taxon>Magnoliopsida</taxon>
        <taxon>eudicotyledons</taxon>
        <taxon>Gunneridae</taxon>
        <taxon>Pentapetalae</taxon>
        <taxon>asterids</taxon>
        <taxon>campanulids</taxon>
        <taxon>Asterales</taxon>
        <taxon>Asteraceae</taxon>
        <taxon>Carduoideae</taxon>
        <taxon>Cardueae</taxon>
        <taxon>Centaureinae</taxon>
        <taxon>Centaurea</taxon>
    </lineage>
</organism>
<reference evidence="1" key="1">
    <citation type="submission" date="2023-03" db="EMBL/GenBank/DDBJ databases">
        <title>Chromosome-scale reference genome and RAD-based genetic map of yellow starthistle (Centaurea solstitialis) reveal putative structural variation and QTLs associated with invader traits.</title>
        <authorList>
            <person name="Reatini B."/>
            <person name="Cang F.A."/>
            <person name="Jiang Q."/>
            <person name="Mckibben M.T.W."/>
            <person name="Barker M.S."/>
            <person name="Rieseberg L.H."/>
            <person name="Dlugosch K.M."/>
        </authorList>
    </citation>
    <scope>NUCLEOTIDE SEQUENCE</scope>
    <source>
        <strain evidence="1">CAN-66</strain>
        <tissue evidence="1">Leaf</tissue>
    </source>
</reference>
<evidence type="ECO:0000313" key="2">
    <source>
        <dbReference type="Proteomes" id="UP001172457"/>
    </source>
</evidence>
<dbReference type="EMBL" id="JARYMX010000008">
    <property type="protein sequence ID" value="KAJ9537732.1"/>
    <property type="molecule type" value="Genomic_DNA"/>
</dbReference>
<name>A0AA38SR57_9ASTR</name>
<dbReference type="Proteomes" id="UP001172457">
    <property type="component" value="Chromosome 8"/>
</dbReference>
<sequence>MDEENVESCLSKLIKSLEDAKEEARLKAIEEENGERQMNVDQNSYTKNLSRCIVNFGRQVSWFNEGIRWACRMVDLGYQGSMHVLRGVNVSWGTSLTCDPKG</sequence>
<gene>
    <name evidence="1" type="ORF">OSB04_030465</name>
</gene>
<comment type="caution">
    <text evidence="1">The sequence shown here is derived from an EMBL/GenBank/DDBJ whole genome shotgun (WGS) entry which is preliminary data.</text>
</comment>
<accession>A0AA38SR57</accession>
<evidence type="ECO:0000313" key="1">
    <source>
        <dbReference type="EMBL" id="KAJ9537732.1"/>
    </source>
</evidence>
<protein>
    <submittedName>
        <fullName evidence="1">Uncharacterized protein</fullName>
    </submittedName>
</protein>
<dbReference type="AlphaFoldDB" id="A0AA38SR57"/>